<accession>A0A8J7Q8Z5</accession>
<organism evidence="2 3">
    <name type="scientific">Acanthopleuribacter pedis</name>
    <dbReference type="NCBI Taxonomy" id="442870"/>
    <lineage>
        <taxon>Bacteria</taxon>
        <taxon>Pseudomonadati</taxon>
        <taxon>Acidobacteriota</taxon>
        <taxon>Holophagae</taxon>
        <taxon>Acanthopleuribacterales</taxon>
        <taxon>Acanthopleuribacteraceae</taxon>
        <taxon>Acanthopleuribacter</taxon>
    </lineage>
</organism>
<protein>
    <submittedName>
        <fullName evidence="2">Uncharacterized protein</fullName>
    </submittedName>
</protein>
<feature type="signal peptide" evidence="1">
    <location>
        <begin position="1"/>
        <end position="19"/>
    </location>
</feature>
<gene>
    <name evidence="2" type="ORF">J3U88_20020</name>
</gene>
<name>A0A8J7Q8Z5_9BACT</name>
<sequence length="263" mass="29510">MKKFMLMLSLLVVIAPASAQEAPATNGTPDLEKFSTLLPNLANAAAFFKYKLRGGHTEPYDVYDNEIFAFSCGRFEPQGVILHTAATPTTWKVVNGKDRIILSWEMEPATAIGAKGTYTLVYLETSNRFFHYVDFADSADNPVTLHWKSAMEKVLGAIDHIQPSQLNARNLPSMIEVDFQNGYSLFNVDCHGNRTLLYNLDSFNSLEWTLTYAQGRPNDQFIFDWAIPSKKCSDNKACSGSISFTFDQDVYAFPLKVEAMDVR</sequence>
<evidence type="ECO:0000256" key="1">
    <source>
        <dbReference type="SAM" id="SignalP"/>
    </source>
</evidence>
<proteinExistence type="predicted"/>
<evidence type="ECO:0000313" key="2">
    <source>
        <dbReference type="EMBL" id="MBO1320776.1"/>
    </source>
</evidence>
<dbReference type="AlphaFoldDB" id="A0A8J7Q8Z5"/>
<dbReference type="Proteomes" id="UP000664417">
    <property type="component" value="Unassembled WGS sequence"/>
</dbReference>
<reference evidence="2" key="1">
    <citation type="submission" date="2021-03" db="EMBL/GenBank/DDBJ databases">
        <authorList>
            <person name="Wang G."/>
        </authorList>
    </citation>
    <scope>NUCLEOTIDE SEQUENCE</scope>
    <source>
        <strain evidence="2">KCTC 12899</strain>
    </source>
</reference>
<dbReference type="RefSeq" id="WP_207860728.1">
    <property type="nucleotide sequence ID" value="NZ_JAFREP010000019.1"/>
</dbReference>
<comment type="caution">
    <text evidence="2">The sequence shown here is derived from an EMBL/GenBank/DDBJ whole genome shotgun (WGS) entry which is preliminary data.</text>
</comment>
<keyword evidence="1" id="KW-0732">Signal</keyword>
<keyword evidence="3" id="KW-1185">Reference proteome</keyword>
<dbReference type="EMBL" id="JAFREP010000019">
    <property type="protein sequence ID" value="MBO1320776.1"/>
    <property type="molecule type" value="Genomic_DNA"/>
</dbReference>
<evidence type="ECO:0000313" key="3">
    <source>
        <dbReference type="Proteomes" id="UP000664417"/>
    </source>
</evidence>
<feature type="chain" id="PRO_5035173117" evidence="1">
    <location>
        <begin position="20"/>
        <end position="263"/>
    </location>
</feature>